<evidence type="ECO:0000313" key="3">
    <source>
        <dbReference type="Proteomes" id="UP000298663"/>
    </source>
</evidence>
<dbReference type="Proteomes" id="UP000298663">
    <property type="component" value="Unassembled WGS sequence"/>
</dbReference>
<keyword evidence="3" id="KW-1185">Reference proteome</keyword>
<accession>A0A4U5MTS5</accession>
<feature type="signal peptide" evidence="1">
    <location>
        <begin position="1"/>
        <end position="23"/>
    </location>
</feature>
<name>A0A4U5MTS5_STECR</name>
<organism evidence="2 3">
    <name type="scientific">Steinernema carpocapsae</name>
    <name type="common">Entomopathogenic nematode</name>
    <dbReference type="NCBI Taxonomy" id="34508"/>
    <lineage>
        <taxon>Eukaryota</taxon>
        <taxon>Metazoa</taxon>
        <taxon>Ecdysozoa</taxon>
        <taxon>Nematoda</taxon>
        <taxon>Chromadorea</taxon>
        <taxon>Rhabditida</taxon>
        <taxon>Tylenchina</taxon>
        <taxon>Panagrolaimomorpha</taxon>
        <taxon>Strongyloidoidea</taxon>
        <taxon>Steinernematidae</taxon>
        <taxon>Steinernema</taxon>
    </lineage>
</organism>
<evidence type="ECO:0000313" key="2">
    <source>
        <dbReference type="EMBL" id="TKR73098.1"/>
    </source>
</evidence>
<keyword evidence="1" id="KW-0732">Signal</keyword>
<evidence type="ECO:0000256" key="1">
    <source>
        <dbReference type="SAM" id="SignalP"/>
    </source>
</evidence>
<dbReference type="AlphaFoldDB" id="A0A4U5MTS5"/>
<sequence>MTQKDKCVVLFLLLRLLLFDVAPKFEMKKNPELTTRVAPKYISVAASSRRFCHGASLEASPTGCARFGLSSALRRPLPPPLCRGCFRLRLSAYRCLKFVRSLFLTFFWLP</sequence>
<reference evidence="2 3" key="1">
    <citation type="journal article" date="2015" name="Genome Biol.">
        <title>Comparative genomics of Steinernema reveals deeply conserved gene regulatory networks.</title>
        <authorList>
            <person name="Dillman A.R."/>
            <person name="Macchietto M."/>
            <person name="Porter C.F."/>
            <person name="Rogers A."/>
            <person name="Williams B."/>
            <person name="Antoshechkin I."/>
            <person name="Lee M.M."/>
            <person name="Goodwin Z."/>
            <person name="Lu X."/>
            <person name="Lewis E.E."/>
            <person name="Goodrich-Blair H."/>
            <person name="Stock S.P."/>
            <person name="Adams B.J."/>
            <person name="Sternberg P.W."/>
            <person name="Mortazavi A."/>
        </authorList>
    </citation>
    <scope>NUCLEOTIDE SEQUENCE [LARGE SCALE GENOMIC DNA]</scope>
    <source>
        <strain evidence="2 3">ALL</strain>
    </source>
</reference>
<gene>
    <name evidence="2" type="ORF">L596_020449</name>
</gene>
<proteinExistence type="predicted"/>
<feature type="chain" id="PRO_5020217330" description="Secreted protein" evidence="1">
    <location>
        <begin position="24"/>
        <end position="110"/>
    </location>
</feature>
<protein>
    <recommendedName>
        <fullName evidence="4">Secreted protein</fullName>
    </recommendedName>
</protein>
<evidence type="ECO:0008006" key="4">
    <source>
        <dbReference type="Google" id="ProtNLM"/>
    </source>
</evidence>
<reference evidence="2 3" key="2">
    <citation type="journal article" date="2019" name="G3 (Bethesda)">
        <title>Hybrid Assembly of the Genome of the Entomopathogenic Nematode Steinernema carpocapsae Identifies the X-Chromosome.</title>
        <authorList>
            <person name="Serra L."/>
            <person name="Macchietto M."/>
            <person name="Macias-Munoz A."/>
            <person name="McGill C.J."/>
            <person name="Rodriguez I.M."/>
            <person name="Rodriguez B."/>
            <person name="Murad R."/>
            <person name="Mortazavi A."/>
        </authorList>
    </citation>
    <scope>NUCLEOTIDE SEQUENCE [LARGE SCALE GENOMIC DNA]</scope>
    <source>
        <strain evidence="2 3">ALL</strain>
    </source>
</reference>
<comment type="caution">
    <text evidence="2">The sequence shown here is derived from an EMBL/GenBank/DDBJ whole genome shotgun (WGS) entry which is preliminary data.</text>
</comment>
<dbReference type="EMBL" id="AZBU02000006">
    <property type="protein sequence ID" value="TKR73098.1"/>
    <property type="molecule type" value="Genomic_DNA"/>
</dbReference>